<dbReference type="InterPro" id="IPR025799">
    <property type="entry name" value="Arg_MeTrfase"/>
</dbReference>
<evidence type="ECO:0000256" key="12">
    <source>
        <dbReference type="ARBA" id="ARBA00049086"/>
    </source>
</evidence>
<dbReference type="EMBL" id="LFYR01001565">
    <property type="protein sequence ID" value="KMZ60771.1"/>
    <property type="molecule type" value="Genomic_DNA"/>
</dbReference>
<evidence type="ECO:0000256" key="1">
    <source>
        <dbReference type="ARBA" id="ARBA00004123"/>
    </source>
</evidence>
<accession>A0A0K9NVI3</accession>
<name>A0A0K9NVI3_ZOSMR</name>
<reference evidence="17" key="1">
    <citation type="journal article" date="2016" name="Nature">
        <title>The genome of the seagrass Zostera marina reveals angiosperm adaptation to the sea.</title>
        <authorList>
            <person name="Olsen J.L."/>
            <person name="Rouze P."/>
            <person name="Verhelst B."/>
            <person name="Lin Y.-C."/>
            <person name="Bayer T."/>
            <person name="Collen J."/>
            <person name="Dattolo E."/>
            <person name="De Paoli E."/>
            <person name="Dittami S."/>
            <person name="Maumus F."/>
            <person name="Michel G."/>
            <person name="Kersting A."/>
            <person name="Lauritano C."/>
            <person name="Lohaus R."/>
            <person name="Toepel M."/>
            <person name="Tonon T."/>
            <person name="Vanneste K."/>
            <person name="Amirebrahimi M."/>
            <person name="Brakel J."/>
            <person name="Bostroem C."/>
            <person name="Chovatia M."/>
            <person name="Grimwood J."/>
            <person name="Jenkins J.W."/>
            <person name="Jueterbock A."/>
            <person name="Mraz A."/>
            <person name="Stam W.T."/>
            <person name="Tice H."/>
            <person name="Bornberg-Bauer E."/>
            <person name="Green P.J."/>
            <person name="Pearson G.A."/>
            <person name="Procaccini G."/>
            <person name="Duarte C.M."/>
            <person name="Schmutz J."/>
            <person name="Reusch T.B.H."/>
            <person name="Van de Peer Y."/>
        </authorList>
    </citation>
    <scope>NUCLEOTIDE SEQUENCE [LARGE SCALE GENOMIC DNA]</scope>
    <source>
        <strain evidence="17">cv. Finnish</strain>
    </source>
</reference>
<evidence type="ECO:0000256" key="9">
    <source>
        <dbReference type="ARBA" id="ARBA00023015"/>
    </source>
</evidence>
<protein>
    <recommendedName>
        <fullName evidence="3">type I protein arginine methyltransferase</fullName>
        <ecNumber evidence="3">2.1.1.319</ecNumber>
    </recommendedName>
</protein>
<evidence type="ECO:0000256" key="5">
    <source>
        <dbReference type="ARBA" id="ARBA00022603"/>
    </source>
</evidence>
<evidence type="ECO:0000259" key="15">
    <source>
        <dbReference type="Pfam" id="PF22528"/>
    </source>
</evidence>
<keyword evidence="5 13" id="KW-0489">Methyltransferase</keyword>
<dbReference type="PROSITE" id="PS51678">
    <property type="entry name" value="SAM_MT_PRMT"/>
    <property type="match status" value="1"/>
</dbReference>
<dbReference type="STRING" id="29655.A0A0K9NVI3"/>
<evidence type="ECO:0000256" key="3">
    <source>
        <dbReference type="ARBA" id="ARBA00011925"/>
    </source>
</evidence>
<keyword evidence="8" id="KW-0156">Chromatin regulator</keyword>
<dbReference type="AlphaFoldDB" id="A0A0K9NVI3"/>
<evidence type="ECO:0000313" key="16">
    <source>
        <dbReference type="EMBL" id="KMZ60771.1"/>
    </source>
</evidence>
<keyword evidence="7 13" id="KW-0949">S-adenosyl-L-methionine</keyword>
<comment type="caution">
    <text evidence="16">The sequence shown here is derived from an EMBL/GenBank/DDBJ whole genome shotgun (WGS) entry which is preliminary data.</text>
</comment>
<evidence type="ECO:0000256" key="6">
    <source>
        <dbReference type="ARBA" id="ARBA00022679"/>
    </source>
</evidence>
<comment type="subcellular location">
    <subcellularLocation>
        <location evidence="2">Cytoplasm</location>
    </subcellularLocation>
    <subcellularLocation>
        <location evidence="1">Nucleus</location>
    </subcellularLocation>
</comment>
<proteinExistence type="predicted"/>
<evidence type="ECO:0000256" key="10">
    <source>
        <dbReference type="ARBA" id="ARBA00023163"/>
    </source>
</evidence>
<dbReference type="SUPFAM" id="SSF53335">
    <property type="entry name" value="S-adenosyl-L-methionine-dependent methyltransferases"/>
    <property type="match status" value="1"/>
</dbReference>
<evidence type="ECO:0000256" key="13">
    <source>
        <dbReference type="PROSITE-ProRule" id="PRU01015"/>
    </source>
</evidence>
<feature type="domain" description="Protein arginine N-methyltransferase" evidence="15">
    <location>
        <begin position="41"/>
        <end position="186"/>
    </location>
</feature>
<evidence type="ECO:0000256" key="7">
    <source>
        <dbReference type="ARBA" id="ARBA00022691"/>
    </source>
</evidence>
<dbReference type="OrthoDB" id="7848332at2759"/>
<comment type="catalytic activity">
    <reaction evidence="12">
        <text>L-arginyl-[protein] + 2 S-adenosyl-L-methionine = N(omega),N(omega)-dimethyl-L-arginyl-[protein] + 2 S-adenosyl-L-homocysteine + 2 H(+)</text>
        <dbReference type="Rhea" id="RHEA:48096"/>
        <dbReference type="Rhea" id="RHEA-COMP:10532"/>
        <dbReference type="Rhea" id="RHEA-COMP:11991"/>
        <dbReference type="ChEBI" id="CHEBI:15378"/>
        <dbReference type="ChEBI" id="CHEBI:29965"/>
        <dbReference type="ChEBI" id="CHEBI:57856"/>
        <dbReference type="ChEBI" id="CHEBI:59789"/>
        <dbReference type="ChEBI" id="CHEBI:61897"/>
        <dbReference type="EC" id="2.1.1.319"/>
    </reaction>
</comment>
<dbReference type="InterPro" id="IPR029063">
    <property type="entry name" value="SAM-dependent_MTases_sf"/>
</dbReference>
<organism evidence="16 17">
    <name type="scientific">Zostera marina</name>
    <name type="common">Eelgrass</name>
    <dbReference type="NCBI Taxonomy" id="29655"/>
    <lineage>
        <taxon>Eukaryota</taxon>
        <taxon>Viridiplantae</taxon>
        <taxon>Streptophyta</taxon>
        <taxon>Embryophyta</taxon>
        <taxon>Tracheophyta</taxon>
        <taxon>Spermatophyta</taxon>
        <taxon>Magnoliopsida</taxon>
        <taxon>Liliopsida</taxon>
        <taxon>Zosteraceae</taxon>
        <taxon>Zostera</taxon>
    </lineage>
</organism>
<dbReference type="GO" id="GO:0005634">
    <property type="term" value="C:nucleus"/>
    <property type="evidence" value="ECO:0007669"/>
    <property type="project" value="UniProtKB-SubCell"/>
</dbReference>
<dbReference type="GO" id="GO:0035242">
    <property type="term" value="F:protein-arginine omega-N asymmetric methyltransferase activity"/>
    <property type="evidence" value="ECO:0007669"/>
    <property type="project" value="UniProtKB-EC"/>
</dbReference>
<evidence type="ECO:0000256" key="2">
    <source>
        <dbReference type="ARBA" id="ARBA00004496"/>
    </source>
</evidence>
<dbReference type="EC" id="2.1.1.319" evidence="3"/>
<keyword evidence="10" id="KW-0804">Transcription</keyword>
<dbReference type="GO" id="GO:0005737">
    <property type="term" value="C:cytoplasm"/>
    <property type="evidence" value="ECO:0007669"/>
    <property type="project" value="UniProtKB-SubCell"/>
</dbReference>
<keyword evidence="4" id="KW-0963">Cytoplasm</keyword>
<keyword evidence="17" id="KW-1185">Reference proteome</keyword>
<dbReference type="Gene3D" id="2.70.160.11">
    <property type="entry name" value="Hnrnp arginine n-methyltransferase1"/>
    <property type="match status" value="1"/>
</dbReference>
<keyword evidence="11" id="KW-0539">Nucleus</keyword>
<evidence type="ECO:0000256" key="14">
    <source>
        <dbReference type="SAM" id="MobiDB-lite"/>
    </source>
</evidence>
<evidence type="ECO:0000256" key="8">
    <source>
        <dbReference type="ARBA" id="ARBA00022853"/>
    </source>
</evidence>
<evidence type="ECO:0000256" key="4">
    <source>
        <dbReference type="ARBA" id="ARBA00022490"/>
    </source>
</evidence>
<keyword evidence="9" id="KW-0805">Transcription regulation</keyword>
<evidence type="ECO:0000256" key="11">
    <source>
        <dbReference type="ARBA" id="ARBA00023242"/>
    </source>
</evidence>
<dbReference type="GO" id="GO:0032259">
    <property type="term" value="P:methylation"/>
    <property type="evidence" value="ECO:0007669"/>
    <property type="project" value="UniProtKB-KW"/>
</dbReference>
<gene>
    <name evidence="16" type="ORF">ZOSMA_56G00010</name>
</gene>
<dbReference type="Proteomes" id="UP000036987">
    <property type="component" value="Unassembled WGS sequence"/>
</dbReference>
<feature type="region of interest" description="Disordered" evidence="14">
    <location>
        <begin position="224"/>
        <end position="267"/>
    </location>
</feature>
<dbReference type="PANTHER" id="PTHR11006:SF10">
    <property type="entry name" value="HISTONE-ARGININE METHYLTRANSFERASE CARMER-RELATED"/>
    <property type="match status" value="1"/>
</dbReference>
<dbReference type="OMA" id="RICMAPF"/>
<dbReference type="FunFam" id="2.70.160.11:FF:000002">
    <property type="entry name" value="Probable histone-arginine methyltransferase CARM1"/>
    <property type="match status" value="1"/>
</dbReference>
<dbReference type="PANTHER" id="PTHR11006">
    <property type="entry name" value="PROTEIN ARGININE N-METHYLTRANSFERASE"/>
    <property type="match status" value="1"/>
</dbReference>
<dbReference type="Pfam" id="PF22528">
    <property type="entry name" value="PRMT_C"/>
    <property type="match status" value="1"/>
</dbReference>
<dbReference type="GO" id="GO:0006325">
    <property type="term" value="P:chromatin organization"/>
    <property type="evidence" value="ECO:0007669"/>
    <property type="project" value="UniProtKB-KW"/>
</dbReference>
<feature type="compositionally biased region" description="Low complexity" evidence="14">
    <location>
        <begin position="228"/>
        <end position="245"/>
    </location>
</feature>
<evidence type="ECO:0000313" key="17">
    <source>
        <dbReference type="Proteomes" id="UP000036987"/>
    </source>
</evidence>
<keyword evidence="6 13" id="KW-0808">Transferase</keyword>
<dbReference type="InterPro" id="IPR055135">
    <property type="entry name" value="PRMT_dom"/>
</dbReference>
<sequence>MLESYIIARDRFLVPNGKMFPSTGRICMAPFTDEYLFIEIANKALFWQQPNYFGVDLTSLYGSAFHGYFSQPVVDAFDPRLLLSPAIYHTLNFLSIKEEELYEIDIPLKFKSTVGAKVHGLACWFDVLFNGSKVERWLTTAPGSPTTHWYQIRCVLQQPLYVMAGQEITGRLHMVAHNAQSYTINLTMSAKMWGQGADQDGILQTSSCKLDLKDPYYRLSQQPYTWSTQQDQQPQQQSQELTVQTHDTDSPGLMRPMCESPNATLNL</sequence>